<evidence type="ECO:0000313" key="1">
    <source>
        <dbReference type="EMBL" id="MEK8049041.1"/>
    </source>
</evidence>
<dbReference type="Proteomes" id="UP001365405">
    <property type="component" value="Unassembled WGS sequence"/>
</dbReference>
<name>A0ABU9CBJ0_9BURK</name>
<evidence type="ECO:0008006" key="3">
    <source>
        <dbReference type="Google" id="ProtNLM"/>
    </source>
</evidence>
<protein>
    <recommendedName>
        <fullName evidence="3">Porin</fullName>
    </recommendedName>
</protein>
<gene>
    <name evidence="1" type="ORF">AACH10_02200</name>
</gene>
<proteinExistence type="predicted"/>
<sequence>MPSQRPQYHRRRHTHGGSGVLRAGLASLALTLAAIGPVHAELPLVSETADSPASGECQVEMALLRTTALGQSRLHGQQAYASCGTPWNGQLGLLIAREHGGGGPRATLLGLHGKSTLVAPDETRTGWGIAYGITSDHLSGEGWQHGSSHLTLVATRRLGAALIGHANLGWQRAQRDHSSTTVWSLGMETEGGTWGWAADVYGDDESRPWISVGVVLWPNDRLALSLNHSRQFDAQRATQWTLGSRIKF</sequence>
<organism evidence="1 2">
    <name type="scientific">Pseudaquabacterium inlustre</name>
    <dbReference type="NCBI Taxonomy" id="2984192"/>
    <lineage>
        <taxon>Bacteria</taxon>
        <taxon>Pseudomonadati</taxon>
        <taxon>Pseudomonadota</taxon>
        <taxon>Betaproteobacteria</taxon>
        <taxon>Burkholderiales</taxon>
        <taxon>Sphaerotilaceae</taxon>
        <taxon>Pseudaquabacterium</taxon>
    </lineage>
</organism>
<dbReference type="RefSeq" id="WP_341408715.1">
    <property type="nucleotide sequence ID" value="NZ_JBBUTH010000001.1"/>
</dbReference>
<reference evidence="1 2" key="1">
    <citation type="submission" date="2024-04" db="EMBL/GenBank/DDBJ databases">
        <title>Novel species of the genus Ideonella isolated from streams.</title>
        <authorList>
            <person name="Lu H."/>
        </authorList>
    </citation>
    <scope>NUCLEOTIDE SEQUENCE [LARGE SCALE GENOMIC DNA]</scope>
    <source>
        <strain evidence="1 2">DXS22W</strain>
    </source>
</reference>
<accession>A0ABU9CBJ0</accession>
<comment type="caution">
    <text evidence="1">The sequence shown here is derived from an EMBL/GenBank/DDBJ whole genome shotgun (WGS) entry which is preliminary data.</text>
</comment>
<dbReference type="EMBL" id="JBBUTH010000001">
    <property type="protein sequence ID" value="MEK8049041.1"/>
    <property type="molecule type" value="Genomic_DNA"/>
</dbReference>
<keyword evidence="2" id="KW-1185">Reference proteome</keyword>
<evidence type="ECO:0000313" key="2">
    <source>
        <dbReference type="Proteomes" id="UP001365405"/>
    </source>
</evidence>